<evidence type="ECO:0000313" key="2">
    <source>
        <dbReference type="EMBL" id="KAH6692360.1"/>
    </source>
</evidence>
<feature type="region of interest" description="Disordered" evidence="1">
    <location>
        <begin position="1"/>
        <end position="28"/>
    </location>
</feature>
<sequence>MIHDSEEEVLYSEDDGPSSPEEGPSWIRRPMLPVAPEDVWKLTDWDCPDMSVPRPPPASVVRKLFSLAPTLSSPDPFKMSPCDSLETCLMAVDPATGDSLLHAIVRAGNLRGLDNMFAGRRWPMHRLMEQRAFHLFMEHRNNAGDNALHTAARSGRIDMVRAVVRMFFKRDLNDGRELPDEFKWIDGNYGINKPYYPYGGLARRILFLDAENNARRTPGEEALALGHQDISIHLEEYLDKAYPRGERGDADYKEQLKEMARRDYHFFREEGPV</sequence>
<dbReference type="OrthoDB" id="4795535at2759"/>
<proteinExistence type="predicted"/>
<dbReference type="Proteomes" id="UP000770015">
    <property type="component" value="Unassembled WGS sequence"/>
</dbReference>
<dbReference type="Gene3D" id="1.25.40.20">
    <property type="entry name" value="Ankyrin repeat-containing domain"/>
    <property type="match status" value="1"/>
</dbReference>
<evidence type="ECO:0000313" key="3">
    <source>
        <dbReference type="Proteomes" id="UP000770015"/>
    </source>
</evidence>
<feature type="non-terminal residue" evidence="2">
    <location>
        <position position="1"/>
    </location>
</feature>
<dbReference type="AlphaFoldDB" id="A0A9P8VIV0"/>
<evidence type="ECO:0000256" key="1">
    <source>
        <dbReference type="SAM" id="MobiDB-lite"/>
    </source>
</evidence>
<reference evidence="2" key="1">
    <citation type="journal article" date="2021" name="Nat. Commun.">
        <title>Genetic determinants of endophytism in the Arabidopsis root mycobiome.</title>
        <authorList>
            <person name="Mesny F."/>
            <person name="Miyauchi S."/>
            <person name="Thiergart T."/>
            <person name="Pickel B."/>
            <person name="Atanasova L."/>
            <person name="Karlsson M."/>
            <person name="Huettel B."/>
            <person name="Barry K.W."/>
            <person name="Haridas S."/>
            <person name="Chen C."/>
            <person name="Bauer D."/>
            <person name="Andreopoulos W."/>
            <person name="Pangilinan J."/>
            <person name="LaButti K."/>
            <person name="Riley R."/>
            <person name="Lipzen A."/>
            <person name="Clum A."/>
            <person name="Drula E."/>
            <person name="Henrissat B."/>
            <person name="Kohler A."/>
            <person name="Grigoriev I.V."/>
            <person name="Martin F.M."/>
            <person name="Hacquard S."/>
        </authorList>
    </citation>
    <scope>NUCLEOTIDE SEQUENCE</scope>
    <source>
        <strain evidence="2">MPI-SDFR-AT-0117</strain>
    </source>
</reference>
<comment type="caution">
    <text evidence="2">The sequence shown here is derived from an EMBL/GenBank/DDBJ whole genome shotgun (WGS) entry which is preliminary data.</text>
</comment>
<gene>
    <name evidence="2" type="ORF">F5X68DRAFT_200749</name>
</gene>
<feature type="compositionally biased region" description="Acidic residues" evidence="1">
    <location>
        <begin position="1"/>
        <end position="16"/>
    </location>
</feature>
<dbReference type="InterPro" id="IPR036770">
    <property type="entry name" value="Ankyrin_rpt-contain_sf"/>
</dbReference>
<name>A0A9P8VIV0_9PEZI</name>
<keyword evidence="3" id="KW-1185">Reference proteome</keyword>
<organism evidence="2 3">
    <name type="scientific">Plectosphaerella plurivora</name>
    <dbReference type="NCBI Taxonomy" id="936078"/>
    <lineage>
        <taxon>Eukaryota</taxon>
        <taxon>Fungi</taxon>
        <taxon>Dikarya</taxon>
        <taxon>Ascomycota</taxon>
        <taxon>Pezizomycotina</taxon>
        <taxon>Sordariomycetes</taxon>
        <taxon>Hypocreomycetidae</taxon>
        <taxon>Glomerellales</taxon>
        <taxon>Plectosphaerellaceae</taxon>
        <taxon>Plectosphaerella</taxon>
    </lineage>
</organism>
<dbReference type="EMBL" id="JAGSXJ010000004">
    <property type="protein sequence ID" value="KAH6692360.1"/>
    <property type="molecule type" value="Genomic_DNA"/>
</dbReference>
<accession>A0A9P8VIV0</accession>
<protein>
    <submittedName>
        <fullName evidence="2">Uncharacterized protein</fullName>
    </submittedName>
</protein>